<evidence type="ECO:0000256" key="5">
    <source>
        <dbReference type="ARBA" id="ARBA00023136"/>
    </source>
</evidence>
<feature type="transmembrane region" description="Helical" evidence="6">
    <location>
        <begin position="109"/>
        <end position="129"/>
    </location>
</feature>
<evidence type="ECO:0000313" key="7">
    <source>
        <dbReference type="EMBL" id="SFM75335.1"/>
    </source>
</evidence>
<dbReference type="GO" id="GO:0043190">
    <property type="term" value="C:ATP-binding cassette (ABC) transporter complex"/>
    <property type="evidence" value="ECO:0007669"/>
    <property type="project" value="InterPro"/>
</dbReference>
<dbReference type="EMBL" id="FOUU01000003">
    <property type="protein sequence ID" value="SFM75335.1"/>
    <property type="molecule type" value="Genomic_DNA"/>
</dbReference>
<keyword evidence="8" id="KW-1185">Reference proteome</keyword>
<protein>
    <submittedName>
        <fullName evidence="7">Cobalt/nickel transport system permease protein</fullName>
    </submittedName>
</protein>
<keyword evidence="3 6" id="KW-0812">Transmembrane</keyword>
<evidence type="ECO:0000256" key="3">
    <source>
        <dbReference type="ARBA" id="ARBA00022692"/>
    </source>
</evidence>
<dbReference type="PANTHER" id="PTHR34857:SF2">
    <property type="entry name" value="SLL0384 PROTEIN"/>
    <property type="match status" value="1"/>
</dbReference>
<dbReference type="RefSeq" id="WP_177193561.1">
    <property type="nucleotide sequence ID" value="NZ_FOUU01000003.1"/>
</dbReference>
<proteinExistence type="predicted"/>
<dbReference type="PANTHER" id="PTHR34857">
    <property type="entry name" value="SLL0384 PROTEIN"/>
    <property type="match status" value="1"/>
</dbReference>
<evidence type="ECO:0000256" key="4">
    <source>
        <dbReference type="ARBA" id="ARBA00022989"/>
    </source>
</evidence>
<dbReference type="InterPro" id="IPR051611">
    <property type="entry name" value="ECF_transporter_component"/>
</dbReference>
<dbReference type="Pfam" id="PF02361">
    <property type="entry name" value="CbiQ"/>
    <property type="match status" value="1"/>
</dbReference>
<dbReference type="Proteomes" id="UP000199611">
    <property type="component" value="Unassembled WGS sequence"/>
</dbReference>
<dbReference type="STRING" id="39841.SAMN05660836_01383"/>
<accession>A0A1I4TF95</accession>
<feature type="transmembrane region" description="Helical" evidence="6">
    <location>
        <begin position="192"/>
        <end position="208"/>
    </location>
</feature>
<gene>
    <name evidence="7" type="ORF">SAMN05660836_01383</name>
</gene>
<sequence>MVIPFWCWAGFVILPLFLAGFRYVLFKRRTENGGTTDLITDRAIPPAGLIAGKTFFSRWDARCKIISLVIFTFFVVITDDLRVLLAELLFTLLLFFITRIPGEILLKRLTAVVPFLFFLSFFLVVLSPHEGSSVRVILEPLDPFVLNRDALVISARISLKALIVVSVMPIMIDTSPYAVTILALKSIGVPESVAQILLLAYRYIFVFKDEALRMYRAMLLRGFRPRSDLRTFRISGNFLAMIFIRSYERTQRIHDAMVARGYRGKIPRVVSFKISPMDIAMAVLWVCMGVAGWIWSLATPF</sequence>
<evidence type="ECO:0000256" key="1">
    <source>
        <dbReference type="ARBA" id="ARBA00004651"/>
    </source>
</evidence>
<feature type="transmembrane region" description="Helical" evidence="6">
    <location>
        <begin position="65"/>
        <end position="97"/>
    </location>
</feature>
<feature type="transmembrane region" description="Helical" evidence="6">
    <location>
        <begin position="279"/>
        <end position="298"/>
    </location>
</feature>
<organism evidence="7 8">
    <name type="scientific">Thermodesulforhabdus norvegica</name>
    <dbReference type="NCBI Taxonomy" id="39841"/>
    <lineage>
        <taxon>Bacteria</taxon>
        <taxon>Pseudomonadati</taxon>
        <taxon>Thermodesulfobacteriota</taxon>
        <taxon>Syntrophobacteria</taxon>
        <taxon>Syntrophobacterales</taxon>
        <taxon>Thermodesulforhabdaceae</taxon>
        <taxon>Thermodesulforhabdus</taxon>
    </lineage>
</organism>
<dbReference type="NCBIfam" id="TIGR02454">
    <property type="entry name" value="ECF_T_CbiQ"/>
    <property type="match status" value="1"/>
</dbReference>
<evidence type="ECO:0000313" key="8">
    <source>
        <dbReference type="Proteomes" id="UP000199611"/>
    </source>
</evidence>
<dbReference type="InterPro" id="IPR012809">
    <property type="entry name" value="ECF_CbiQ"/>
</dbReference>
<dbReference type="GO" id="GO:0006824">
    <property type="term" value="P:cobalt ion transport"/>
    <property type="evidence" value="ECO:0007669"/>
    <property type="project" value="InterPro"/>
</dbReference>
<dbReference type="AlphaFoldDB" id="A0A1I4TF95"/>
<keyword evidence="5 6" id="KW-0472">Membrane</keyword>
<evidence type="ECO:0000256" key="6">
    <source>
        <dbReference type="SAM" id="Phobius"/>
    </source>
</evidence>
<feature type="transmembrane region" description="Helical" evidence="6">
    <location>
        <begin position="6"/>
        <end position="25"/>
    </location>
</feature>
<keyword evidence="2" id="KW-1003">Cell membrane</keyword>
<reference evidence="7 8" key="1">
    <citation type="submission" date="2016-10" db="EMBL/GenBank/DDBJ databases">
        <authorList>
            <person name="de Groot N.N."/>
        </authorList>
    </citation>
    <scope>NUCLEOTIDE SEQUENCE [LARGE SCALE GENOMIC DNA]</scope>
    <source>
        <strain evidence="7 8">DSM 9990</strain>
    </source>
</reference>
<keyword evidence="4 6" id="KW-1133">Transmembrane helix</keyword>
<evidence type="ECO:0000256" key="2">
    <source>
        <dbReference type="ARBA" id="ARBA00022475"/>
    </source>
</evidence>
<dbReference type="CDD" id="cd16914">
    <property type="entry name" value="EcfT"/>
    <property type="match status" value="1"/>
</dbReference>
<feature type="transmembrane region" description="Helical" evidence="6">
    <location>
        <begin position="150"/>
        <end position="172"/>
    </location>
</feature>
<dbReference type="InterPro" id="IPR003339">
    <property type="entry name" value="ABC/ECF_trnsptr_transmembrane"/>
</dbReference>
<name>A0A1I4TF95_9BACT</name>
<comment type="subcellular location">
    <subcellularLocation>
        <location evidence="1">Cell membrane</location>
        <topology evidence="1">Multi-pass membrane protein</topology>
    </subcellularLocation>
</comment>